<evidence type="ECO:0000256" key="8">
    <source>
        <dbReference type="ARBA" id="ARBA00023159"/>
    </source>
</evidence>
<evidence type="ECO:0000256" key="7">
    <source>
        <dbReference type="ARBA" id="ARBA00023125"/>
    </source>
</evidence>
<sequence length="215" mass="24563">MNASWQDYMVAIFEINETEDIATNKLISEKLGISPPSVTDMIKKMKLEGLVSVDKGVVVLTDFGYEETKKIISKHRLWEYFLRSKLNYSWVDVHDEAKSLQYITSDDLMDRLNVFLGCPVCCPHGGKIYLNSGDEKTNFLCIDDIKKGDMIKIERFSDDKDLLEYMDRKNIKLGDVFEVEDVDNFDNNMCLKSLDGNIVIVGAKALGKIFISSYE</sequence>
<evidence type="ECO:0000256" key="9">
    <source>
        <dbReference type="ARBA" id="ARBA00023163"/>
    </source>
</evidence>
<name>A0A6N7X104_9FIRM</name>
<dbReference type="InterPro" id="IPR036388">
    <property type="entry name" value="WH-like_DNA-bd_sf"/>
</dbReference>
<evidence type="ECO:0000313" key="14">
    <source>
        <dbReference type="Proteomes" id="UP000440713"/>
    </source>
</evidence>
<dbReference type="PROSITE" id="PS50944">
    <property type="entry name" value="HTH_DTXR"/>
    <property type="match status" value="1"/>
</dbReference>
<evidence type="ECO:0000256" key="3">
    <source>
        <dbReference type="ARBA" id="ARBA00011738"/>
    </source>
</evidence>
<keyword evidence="14" id="KW-1185">Reference proteome</keyword>
<dbReference type="Gene3D" id="1.10.10.10">
    <property type="entry name" value="Winged helix-like DNA-binding domain superfamily/Winged helix DNA-binding domain"/>
    <property type="match status" value="1"/>
</dbReference>
<keyword evidence="7" id="KW-0238">DNA-binding</keyword>
<dbReference type="InterPro" id="IPR036421">
    <property type="entry name" value="Fe_dep_repressor_sf"/>
</dbReference>
<evidence type="ECO:0000256" key="2">
    <source>
        <dbReference type="ARBA" id="ARBA00007871"/>
    </source>
</evidence>
<dbReference type="SUPFAM" id="SSF47979">
    <property type="entry name" value="Iron-dependent repressor protein, dimerization domain"/>
    <property type="match status" value="1"/>
</dbReference>
<protein>
    <recommendedName>
        <fullName evidence="11">Manganese transport regulator</fullName>
    </recommendedName>
</protein>
<keyword evidence="8" id="KW-0010">Activator</keyword>
<keyword evidence="6" id="KW-0805">Transcription regulation</keyword>
<evidence type="ECO:0000256" key="6">
    <source>
        <dbReference type="ARBA" id="ARBA00023015"/>
    </source>
</evidence>
<dbReference type="RefSeq" id="WP_154538231.1">
    <property type="nucleotide sequence ID" value="NZ_VUNE01000004.1"/>
</dbReference>
<dbReference type="PANTHER" id="PTHR33238:SF11">
    <property type="entry name" value="TRANSCRIPTIONAL REGULATOR MNTR"/>
    <property type="match status" value="1"/>
</dbReference>
<evidence type="ECO:0000256" key="1">
    <source>
        <dbReference type="ARBA" id="ARBA00004496"/>
    </source>
</evidence>
<evidence type="ECO:0000313" key="13">
    <source>
        <dbReference type="EMBL" id="MST62805.1"/>
    </source>
</evidence>
<dbReference type="GO" id="GO:0003700">
    <property type="term" value="F:DNA-binding transcription factor activity"/>
    <property type="evidence" value="ECO:0007669"/>
    <property type="project" value="InterPro"/>
</dbReference>
<reference evidence="13 14" key="1">
    <citation type="submission" date="2019-08" db="EMBL/GenBank/DDBJ databases">
        <title>In-depth cultivation of the pig gut microbiome towards novel bacterial diversity and tailored functional studies.</title>
        <authorList>
            <person name="Wylensek D."/>
            <person name="Hitch T.C.A."/>
            <person name="Clavel T."/>
        </authorList>
    </citation>
    <scope>NUCLEOTIDE SEQUENCE [LARGE SCALE GENOMIC DNA]</scope>
    <source>
        <strain evidence="13 14">WCA-SAB-591-4A-A</strain>
    </source>
</reference>
<gene>
    <name evidence="13" type="ORF">FYJ71_07470</name>
</gene>
<dbReference type="InterPro" id="IPR036390">
    <property type="entry name" value="WH_DNA-bd_sf"/>
</dbReference>
<comment type="subcellular location">
    <subcellularLocation>
        <location evidence="1">Cytoplasm</location>
    </subcellularLocation>
</comment>
<comment type="caution">
    <text evidence="13">The sequence shown here is derived from an EMBL/GenBank/DDBJ whole genome shotgun (WGS) entry which is preliminary data.</text>
</comment>
<dbReference type="InterPro" id="IPR022689">
    <property type="entry name" value="Iron_dep_repressor"/>
</dbReference>
<accession>A0A6N7X104</accession>
<dbReference type="InterPro" id="IPR050536">
    <property type="entry name" value="DtxR_MntR_Metal-Reg"/>
</dbReference>
<dbReference type="AlphaFoldDB" id="A0A6N7X104"/>
<dbReference type="Pfam" id="PF02742">
    <property type="entry name" value="Fe_dep_repr_C"/>
    <property type="match status" value="1"/>
</dbReference>
<keyword evidence="10" id="KW-0464">Manganese</keyword>
<evidence type="ECO:0000256" key="4">
    <source>
        <dbReference type="ARBA" id="ARBA00022490"/>
    </source>
</evidence>
<evidence type="ECO:0000256" key="10">
    <source>
        <dbReference type="ARBA" id="ARBA00023211"/>
    </source>
</evidence>
<comment type="similarity">
    <text evidence="2">Belongs to the DtxR/MntR family.</text>
</comment>
<keyword evidence="9" id="KW-0804">Transcription</keyword>
<organism evidence="13 14">
    <name type="scientific">Peptostreptococcus porci</name>
    <dbReference type="NCBI Taxonomy" id="2652282"/>
    <lineage>
        <taxon>Bacteria</taxon>
        <taxon>Bacillati</taxon>
        <taxon>Bacillota</taxon>
        <taxon>Clostridia</taxon>
        <taxon>Peptostreptococcales</taxon>
        <taxon>Peptostreptococcaceae</taxon>
        <taxon>Peptostreptococcus</taxon>
    </lineage>
</organism>
<dbReference type="Gene3D" id="2.30.30.90">
    <property type="match status" value="1"/>
</dbReference>
<dbReference type="GO" id="GO:0046914">
    <property type="term" value="F:transition metal ion binding"/>
    <property type="evidence" value="ECO:0007669"/>
    <property type="project" value="InterPro"/>
</dbReference>
<dbReference type="Pfam" id="PF01325">
    <property type="entry name" value="Fe_dep_repress"/>
    <property type="match status" value="1"/>
</dbReference>
<dbReference type="GO" id="GO:0005737">
    <property type="term" value="C:cytoplasm"/>
    <property type="evidence" value="ECO:0007669"/>
    <property type="project" value="UniProtKB-SubCell"/>
</dbReference>
<dbReference type="SMART" id="SM00529">
    <property type="entry name" value="HTH_DTXR"/>
    <property type="match status" value="1"/>
</dbReference>
<dbReference type="GO" id="GO:0046983">
    <property type="term" value="F:protein dimerization activity"/>
    <property type="evidence" value="ECO:0007669"/>
    <property type="project" value="InterPro"/>
</dbReference>
<dbReference type="PANTHER" id="PTHR33238">
    <property type="entry name" value="IRON (METAL) DEPENDENT REPRESSOR, DTXR FAMILY"/>
    <property type="match status" value="1"/>
</dbReference>
<dbReference type="GO" id="GO:0003677">
    <property type="term" value="F:DNA binding"/>
    <property type="evidence" value="ECO:0007669"/>
    <property type="project" value="UniProtKB-KW"/>
</dbReference>
<evidence type="ECO:0000256" key="5">
    <source>
        <dbReference type="ARBA" id="ARBA00022491"/>
    </source>
</evidence>
<dbReference type="Proteomes" id="UP000440713">
    <property type="component" value="Unassembled WGS sequence"/>
</dbReference>
<dbReference type="InterPro" id="IPR001367">
    <property type="entry name" value="Fe_dep_repressor"/>
</dbReference>
<keyword evidence="4" id="KW-0963">Cytoplasm</keyword>
<dbReference type="InterPro" id="IPR012318">
    <property type="entry name" value="HTH_CRP"/>
</dbReference>
<dbReference type="InterPro" id="IPR038157">
    <property type="entry name" value="FeoA_core_dom"/>
</dbReference>
<dbReference type="InterPro" id="IPR022687">
    <property type="entry name" value="HTH_DTXR"/>
</dbReference>
<dbReference type="EMBL" id="VUNE01000004">
    <property type="protein sequence ID" value="MST62805.1"/>
    <property type="molecule type" value="Genomic_DNA"/>
</dbReference>
<feature type="domain" description="HTH dtxR-type" evidence="12">
    <location>
        <begin position="1"/>
        <end position="61"/>
    </location>
</feature>
<comment type="subunit">
    <text evidence="3">Homodimer.</text>
</comment>
<evidence type="ECO:0000256" key="11">
    <source>
        <dbReference type="ARBA" id="ARBA00032593"/>
    </source>
</evidence>
<dbReference type="SMART" id="SM00419">
    <property type="entry name" value="HTH_CRP"/>
    <property type="match status" value="1"/>
</dbReference>
<keyword evidence="5" id="KW-0678">Repressor</keyword>
<dbReference type="SUPFAM" id="SSF46785">
    <property type="entry name" value="Winged helix' DNA-binding domain"/>
    <property type="match status" value="1"/>
</dbReference>
<proteinExistence type="inferred from homology"/>
<evidence type="ECO:0000259" key="12">
    <source>
        <dbReference type="PROSITE" id="PS50944"/>
    </source>
</evidence>